<evidence type="ECO:0000313" key="2">
    <source>
        <dbReference type="EMBL" id="APT45355.1"/>
    </source>
</evidence>
<evidence type="ECO:0000313" key="3">
    <source>
        <dbReference type="Proteomes" id="UP000185426"/>
    </source>
</evidence>
<dbReference type="EMBL" id="CP015607">
    <property type="protein sequence ID" value="APT45355.1"/>
    <property type="molecule type" value="Genomic_DNA"/>
</dbReference>
<name>A0A1L6ZD86_BACIA</name>
<accession>A0A1L6ZD86</accession>
<sequence>MTCKLELKREQPEKAQKVVVISTDTHQQLKDLSAETGIKLHKLIDSCLRFALDHIVIVGEDK</sequence>
<protein>
    <submittedName>
        <fullName evidence="1">Uncharacterized protein</fullName>
    </submittedName>
</protein>
<dbReference type="Proteomes" id="UP000185426">
    <property type="component" value="Chromosome"/>
</dbReference>
<proteinExistence type="predicted"/>
<dbReference type="AlphaFoldDB" id="A0A1L6ZD86"/>
<dbReference type="EMBL" id="CP015607">
    <property type="protein sequence ID" value="APT44480.1"/>
    <property type="molecule type" value="Genomic_DNA"/>
</dbReference>
<organism evidence="1 3">
    <name type="scientific">Bacillus safensis</name>
    <dbReference type="NCBI Taxonomy" id="561879"/>
    <lineage>
        <taxon>Bacteria</taxon>
        <taxon>Bacillati</taxon>
        <taxon>Bacillota</taxon>
        <taxon>Bacilli</taxon>
        <taxon>Bacillales</taxon>
        <taxon>Bacillaceae</taxon>
        <taxon>Bacillus</taxon>
    </lineage>
</organism>
<dbReference type="RefSeq" id="WP_075621298.1">
    <property type="nucleotide sequence ID" value="NZ_CP015607.1"/>
</dbReference>
<evidence type="ECO:0000313" key="1">
    <source>
        <dbReference type="EMBL" id="APT44480.1"/>
    </source>
</evidence>
<gene>
    <name evidence="1" type="ORF">BSA145_00185</name>
    <name evidence="2" type="ORF">BSA145_05105</name>
</gene>
<reference evidence="1 3" key="1">
    <citation type="submission" date="2016-05" db="EMBL/GenBank/DDBJ databases">
        <title>Complete Genome and Methylome Analysis of Psychrotrophic Bacterial Isolates from Antarctic Lake Untersee.</title>
        <authorList>
            <person name="Fomenkov A."/>
            <person name="Akimov V.N."/>
            <person name="Vasilyeva L.V."/>
            <person name="Andersen D."/>
            <person name="Vincze T."/>
            <person name="Roberts R.J."/>
        </authorList>
    </citation>
    <scope>NUCLEOTIDE SEQUENCE [LARGE SCALE GENOMIC DNA]</scope>
    <source>
        <strain evidence="1 3">U14-5</strain>
    </source>
</reference>